<organism evidence="1">
    <name type="scientific">Pararge aegeria</name>
    <name type="common">speckled wood butterfly</name>
    <dbReference type="NCBI Taxonomy" id="116150"/>
    <lineage>
        <taxon>Eukaryota</taxon>
        <taxon>Metazoa</taxon>
        <taxon>Ecdysozoa</taxon>
        <taxon>Arthropoda</taxon>
        <taxon>Hexapoda</taxon>
        <taxon>Insecta</taxon>
        <taxon>Pterygota</taxon>
        <taxon>Neoptera</taxon>
        <taxon>Endopterygota</taxon>
        <taxon>Lepidoptera</taxon>
        <taxon>Glossata</taxon>
        <taxon>Ditrysia</taxon>
        <taxon>Papilionoidea</taxon>
        <taxon>Nymphalidae</taxon>
        <taxon>Satyrinae</taxon>
        <taxon>Satyrini</taxon>
        <taxon>Parargina</taxon>
        <taxon>Pararge</taxon>
    </lineage>
</organism>
<sequence length="74" mass="8827">MEPSPGCIYAKFDQNRCSRLAEHNKKQATNRETHLGNHNFSMEISFSSTLWYQQLTLRSYQQPSQKMMFRVWLV</sequence>
<protein>
    <submittedName>
        <fullName evidence="1">Uncharacterized protein</fullName>
    </submittedName>
</protein>
<reference evidence="1" key="2">
    <citation type="submission" date="2013-05" db="EMBL/GenBank/DDBJ databases">
        <authorList>
            <person name="Carter J.-M."/>
            <person name="Baker S.C."/>
            <person name="Pink R."/>
            <person name="Carter D.R.F."/>
            <person name="Collins A."/>
            <person name="Tomlin J."/>
            <person name="Gibbs M."/>
            <person name="Breuker C.J."/>
        </authorList>
    </citation>
    <scope>NUCLEOTIDE SEQUENCE</scope>
    <source>
        <tissue evidence="1">Ovary</tissue>
    </source>
</reference>
<accession>S4PUY4</accession>
<reference evidence="1" key="1">
    <citation type="journal article" date="2013" name="BMC Genomics">
        <title>Unscrambling butterfly oogenesis.</title>
        <authorList>
            <person name="Carter J.M."/>
            <person name="Baker S.C."/>
            <person name="Pink R."/>
            <person name="Carter D.R."/>
            <person name="Collins A."/>
            <person name="Tomlin J."/>
            <person name="Gibbs M."/>
            <person name="Breuker C.J."/>
        </authorList>
    </citation>
    <scope>NUCLEOTIDE SEQUENCE</scope>
    <source>
        <tissue evidence="1">Ovary</tissue>
    </source>
</reference>
<dbReference type="EMBL" id="GAIX01009483">
    <property type="protein sequence ID" value="JAA83077.1"/>
    <property type="molecule type" value="Transcribed_RNA"/>
</dbReference>
<name>S4PUY4_9NEOP</name>
<evidence type="ECO:0000313" key="1">
    <source>
        <dbReference type="EMBL" id="JAA83077.1"/>
    </source>
</evidence>
<proteinExistence type="predicted"/>
<dbReference type="AlphaFoldDB" id="S4PUY4"/>